<accession>A0A7L9QBU1</accession>
<proteinExistence type="predicted"/>
<organism evidence="1">
    <name type="scientific">uncultured organism</name>
    <dbReference type="NCBI Taxonomy" id="155900"/>
    <lineage>
        <taxon>unclassified sequences</taxon>
        <taxon>environmental samples</taxon>
    </lineage>
</organism>
<dbReference type="EMBL" id="MW000465">
    <property type="protein sequence ID" value="QOL00276.1"/>
    <property type="molecule type" value="Genomic_DNA"/>
</dbReference>
<sequence>MTRIHAQWRALAAASLAAVSLIGCGGSDGTTVPTPAPISEAIPFSAFVTQAFSNPANSTPVSVDVDFAFDVNDDPTAFDALILSGTY</sequence>
<reference evidence="1" key="1">
    <citation type="submission" date="2020-09" db="EMBL/GenBank/DDBJ databases">
        <title>A new high-throughput screening method to detect antimicrobial volatiles from metagenomic clone libraries.</title>
        <authorList>
            <person name="Stocker F."/>
            <person name="Obermeier M."/>
            <person name="Resch K."/>
            <person name="Berg G."/>
            <person name="Mueller Bogota C.A."/>
        </authorList>
    </citation>
    <scope>NUCLEOTIDE SEQUENCE</scope>
</reference>
<evidence type="ECO:0000313" key="1">
    <source>
        <dbReference type="EMBL" id="QOL00276.1"/>
    </source>
</evidence>
<dbReference type="PROSITE" id="PS51257">
    <property type="entry name" value="PROKAR_LIPOPROTEIN"/>
    <property type="match status" value="1"/>
</dbReference>
<name>A0A7L9QBU1_9ZZZZ</name>
<protein>
    <submittedName>
        <fullName evidence="1">Uncharacterized protein</fullName>
    </submittedName>
</protein>
<dbReference type="AlphaFoldDB" id="A0A7L9QBU1"/>